<keyword evidence="1" id="KW-0812">Transmembrane</keyword>
<dbReference type="AlphaFoldDB" id="A0A7C5JXP3"/>
<dbReference type="EMBL" id="DRTU01000331">
    <property type="protein sequence ID" value="HHI01434.1"/>
    <property type="molecule type" value="Genomic_DNA"/>
</dbReference>
<gene>
    <name evidence="3" type="ORF">ENL40_08265</name>
</gene>
<name>A0A7C5JXP3_THELI</name>
<feature type="transmembrane region" description="Helical" evidence="1">
    <location>
        <begin position="222"/>
        <end position="241"/>
    </location>
</feature>
<feature type="transmembrane region" description="Helical" evidence="1">
    <location>
        <begin position="133"/>
        <end position="151"/>
    </location>
</feature>
<dbReference type="Proteomes" id="UP000886217">
    <property type="component" value="Unassembled WGS sequence"/>
</dbReference>
<proteinExistence type="predicted"/>
<feature type="transmembrane region" description="Helical" evidence="1">
    <location>
        <begin position="171"/>
        <end position="192"/>
    </location>
</feature>
<keyword evidence="1" id="KW-1133">Transmembrane helix</keyword>
<keyword evidence="1" id="KW-0472">Membrane</keyword>
<feature type="domain" description="Heparan-alpha-glucosaminide N-acetyltransferase catalytic" evidence="2">
    <location>
        <begin position="10"/>
        <end position="228"/>
    </location>
</feature>
<evidence type="ECO:0000259" key="2">
    <source>
        <dbReference type="Pfam" id="PF07786"/>
    </source>
</evidence>
<reference evidence="3" key="1">
    <citation type="journal article" date="2020" name="mSystems">
        <title>Genome- and Community-Level Interaction Insights into Carbon Utilization and Element Cycling Functions of Hydrothermarchaeota in Hydrothermal Sediment.</title>
        <authorList>
            <person name="Zhou Z."/>
            <person name="Liu Y."/>
            <person name="Xu W."/>
            <person name="Pan J."/>
            <person name="Luo Z.H."/>
            <person name="Li M."/>
        </authorList>
    </citation>
    <scope>NUCLEOTIDE SEQUENCE [LARGE SCALE GENOMIC DNA]</scope>
    <source>
        <strain evidence="3">HyVt-93</strain>
    </source>
</reference>
<feature type="transmembrane region" description="Helical" evidence="1">
    <location>
        <begin position="107"/>
        <end position="126"/>
    </location>
</feature>
<sequence>MFDSEIYSKRFWEVDFVRGTALIMMLISNFITDLQFFLGYSEHRLFWRLFAYATASLFVSISGLSLWISHARSKKGIRKYLLRFTKLFGLGLLITLTTYLLLEKGTIYFGVLHFLGVASLLVIPLYSLGWKNFFPAILFLLGGQIVNNIHAETLLLIPLGITPQNFFTLDYFPIFPWFGVFLLGTAIGAFIYPDGKRRFEMRTPKNSLIEFVCFMGRNTLKIYLLHQPIFVGFLLLIYTGLPHLSL</sequence>
<comment type="caution">
    <text evidence="3">The sequence shown here is derived from an EMBL/GenBank/DDBJ whole genome shotgun (WGS) entry which is preliminary data.</text>
</comment>
<organism evidence="3">
    <name type="scientific">Thermococcus litoralis</name>
    <dbReference type="NCBI Taxonomy" id="2265"/>
    <lineage>
        <taxon>Archaea</taxon>
        <taxon>Methanobacteriati</taxon>
        <taxon>Methanobacteriota</taxon>
        <taxon>Thermococci</taxon>
        <taxon>Thermococcales</taxon>
        <taxon>Thermococcaceae</taxon>
        <taxon>Thermococcus</taxon>
    </lineage>
</organism>
<dbReference type="InterPro" id="IPR012429">
    <property type="entry name" value="HGSNAT_cat"/>
</dbReference>
<feature type="transmembrane region" description="Helical" evidence="1">
    <location>
        <begin position="46"/>
        <end position="68"/>
    </location>
</feature>
<protein>
    <submittedName>
        <fullName evidence="3">DUF1624 domain-containing protein</fullName>
    </submittedName>
</protein>
<dbReference type="Pfam" id="PF07786">
    <property type="entry name" value="HGSNAT_cat"/>
    <property type="match status" value="1"/>
</dbReference>
<feature type="transmembrane region" description="Helical" evidence="1">
    <location>
        <begin position="21"/>
        <end position="40"/>
    </location>
</feature>
<feature type="transmembrane region" description="Helical" evidence="1">
    <location>
        <begin position="80"/>
        <end position="101"/>
    </location>
</feature>
<evidence type="ECO:0000256" key="1">
    <source>
        <dbReference type="SAM" id="Phobius"/>
    </source>
</evidence>
<accession>A0A7C5JXP3</accession>
<evidence type="ECO:0000313" key="3">
    <source>
        <dbReference type="EMBL" id="HHI01434.1"/>
    </source>
</evidence>